<reference evidence="2 3" key="1">
    <citation type="submission" date="2020-01" db="EMBL/GenBank/DDBJ databases">
        <authorList>
            <consortium name="DOE Joint Genome Institute"/>
            <person name="Haridas S."/>
            <person name="Albert R."/>
            <person name="Binder M."/>
            <person name="Bloem J."/>
            <person name="Labutti K."/>
            <person name="Salamov A."/>
            <person name="Andreopoulos B."/>
            <person name="Baker S.E."/>
            <person name="Barry K."/>
            <person name="Bills G."/>
            <person name="Bluhm B.H."/>
            <person name="Cannon C."/>
            <person name="Castanera R."/>
            <person name="Culley D.E."/>
            <person name="Daum C."/>
            <person name="Ezra D."/>
            <person name="Gonzalez J.B."/>
            <person name="Henrissat B."/>
            <person name="Kuo A."/>
            <person name="Liang C."/>
            <person name="Lipzen A."/>
            <person name="Lutzoni F."/>
            <person name="Magnuson J."/>
            <person name="Mondo S."/>
            <person name="Nolan M."/>
            <person name="Ohm R."/>
            <person name="Pangilinan J."/>
            <person name="Park H.-J.H."/>
            <person name="Ramirez L."/>
            <person name="Alfaro M."/>
            <person name="Sun H."/>
            <person name="Tritt A."/>
            <person name="Yoshinaga Y."/>
            <person name="Zwiers L.-H.L."/>
            <person name="Turgeon B.G."/>
            <person name="Goodwin S.B."/>
            <person name="Spatafora J.W."/>
            <person name="Crous P.W."/>
            <person name="Grigoriev I.V."/>
        </authorList>
    </citation>
    <scope>NUCLEOTIDE SEQUENCE [LARGE SCALE GENOMIC DNA]</scope>
    <source>
        <strain evidence="2 3">CBS 611.86</strain>
    </source>
</reference>
<comment type="caution">
    <text evidence="2">The sequence shown here is derived from an EMBL/GenBank/DDBJ whole genome shotgun (WGS) entry which is preliminary data.</text>
</comment>
<dbReference type="Proteomes" id="UP000481861">
    <property type="component" value="Unassembled WGS sequence"/>
</dbReference>
<proteinExistence type="predicted"/>
<keyword evidence="3" id="KW-1185">Reference proteome</keyword>
<accession>A0A7C8M3I4</accession>
<evidence type="ECO:0000313" key="2">
    <source>
        <dbReference type="EMBL" id="KAF2867736.1"/>
    </source>
</evidence>
<organism evidence="2 3">
    <name type="scientific">Massariosphaeria phaeospora</name>
    <dbReference type="NCBI Taxonomy" id="100035"/>
    <lineage>
        <taxon>Eukaryota</taxon>
        <taxon>Fungi</taxon>
        <taxon>Dikarya</taxon>
        <taxon>Ascomycota</taxon>
        <taxon>Pezizomycotina</taxon>
        <taxon>Dothideomycetes</taxon>
        <taxon>Pleosporomycetidae</taxon>
        <taxon>Pleosporales</taxon>
        <taxon>Pleosporales incertae sedis</taxon>
        <taxon>Massariosphaeria</taxon>
    </lineage>
</organism>
<dbReference type="EMBL" id="JAADJZ010000022">
    <property type="protein sequence ID" value="KAF2867736.1"/>
    <property type="molecule type" value="Genomic_DNA"/>
</dbReference>
<dbReference type="Pfam" id="PF26138">
    <property type="entry name" value="DUF8040"/>
    <property type="match status" value="1"/>
</dbReference>
<dbReference type="InterPro" id="IPR058353">
    <property type="entry name" value="DUF8040"/>
</dbReference>
<dbReference type="OrthoDB" id="2430314at2759"/>
<name>A0A7C8M3I4_9PLEO</name>
<evidence type="ECO:0000259" key="1">
    <source>
        <dbReference type="Pfam" id="PF26138"/>
    </source>
</evidence>
<evidence type="ECO:0000313" key="3">
    <source>
        <dbReference type="Proteomes" id="UP000481861"/>
    </source>
</evidence>
<dbReference type="AlphaFoldDB" id="A0A7C8M3I4"/>
<gene>
    <name evidence="2" type="ORF">BDV95DRAFT_174543</name>
</gene>
<feature type="domain" description="DUF8040" evidence="1">
    <location>
        <begin position="44"/>
        <end position="131"/>
    </location>
</feature>
<sequence>MKLERPVAVALTSIVAAAAAAITAYTDGYTEPSGVRQFESDRDRGSAWVASCLSNDAQLLAETRLRPEVFEALVGWLREDGVRRGNALVEEKLFTFTYICGNGASWRNTQYRCGRSLDTMSKHFYKILNALI</sequence>
<protein>
    <recommendedName>
        <fullName evidence="1">DUF8040 domain-containing protein</fullName>
    </recommendedName>
</protein>